<dbReference type="PANTHER" id="PTHR46532:SF13">
    <property type="entry name" value="CYTOPLASMIC DYNEIN 1 HEAVY CHAIN 1"/>
    <property type="match status" value="1"/>
</dbReference>
<dbReference type="EMBL" id="REGN01005940">
    <property type="protein sequence ID" value="RNA11521.1"/>
    <property type="molecule type" value="Genomic_DNA"/>
</dbReference>
<protein>
    <submittedName>
        <fullName evidence="2">Dynein heavy chain axonemal-like</fullName>
        <ecNumber evidence="2">3.6.1.15</ecNumber>
    </submittedName>
</protein>
<evidence type="ECO:0000313" key="3">
    <source>
        <dbReference type="Proteomes" id="UP000276133"/>
    </source>
</evidence>
<accession>A0A3M7QKH5</accession>
<sequence length="473" mass="54312">MEKFFAENGRKHLIFYFGDDVVTKMKSAKAKVQIVDSSSLSLKGVCIFFIRNSTSTAITSANISQEVCFGSYDCQNESILQAISRQFSALFLPVLSNMGDSGWGKLAGKDGQMAKVDFLSKINTFIAILNGAQESIDDRVVLKPCEKYDLSQIQTSADYISVANNTESLNSIEEVVRVWMKQIELVLAESEQIRQEADNIGPRAELEYWKKRTSKFNYLLDQIKESDVKAALGVLQSAKSRLLIKWRDLDTRITNSANEARDNVKYLYTLEKFCDPLYNSDPVSMLSDIPGLINAIRMIHSISRYYNTSERMTSLFLKVTNQMITACKSYVSDKGTQTIWNQNQGELIAKLNDCIRLNHEYQNCFQRTKEKLSKMPDERPFDFSVMYIFGKFDTFTKRCQKIIDIFNTISIYSKLADTKIEGMELLSSKFNGILSVFKKKNYDFLDQRKTDFDNDYDDFKKAIQDLHNFFQKL</sequence>
<dbReference type="PANTHER" id="PTHR46532">
    <property type="entry name" value="MALE FERTILITY FACTOR KL5"/>
    <property type="match status" value="1"/>
</dbReference>
<proteinExistence type="predicted"/>
<dbReference type="AlphaFoldDB" id="A0A3M7QKH5"/>
<dbReference type="GO" id="GO:0051959">
    <property type="term" value="F:dynein light intermediate chain binding"/>
    <property type="evidence" value="ECO:0007669"/>
    <property type="project" value="InterPro"/>
</dbReference>
<keyword evidence="3" id="KW-1185">Reference proteome</keyword>
<evidence type="ECO:0000313" key="2">
    <source>
        <dbReference type="EMBL" id="RNA11521.1"/>
    </source>
</evidence>
<organism evidence="2 3">
    <name type="scientific">Brachionus plicatilis</name>
    <name type="common">Marine rotifer</name>
    <name type="synonym">Brachionus muelleri</name>
    <dbReference type="NCBI Taxonomy" id="10195"/>
    <lineage>
        <taxon>Eukaryota</taxon>
        <taxon>Metazoa</taxon>
        <taxon>Spiralia</taxon>
        <taxon>Gnathifera</taxon>
        <taxon>Rotifera</taxon>
        <taxon>Eurotatoria</taxon>
        <taxon>Monogononta</taxon>
        <taxon>Pseudotrocha</taxon>
        <taxon>Ploima</taxon>
        <taxon>Brachionidae</taxon>
        <taxon>Brachionus</taxon>
    </lineage>
</organism>
<dbReference type="GO" id="GO:0005858">
    <property type="term" value="C:axonemal dynein complex"/>
    <property type="evidence" value="ECO:0007669"/>
    <property type="project" value="TreeGrafter"/>
</dbReference>
<evidence type="ECO:0000259" key="1">
    <source>
        <dbReference type="Pfam" id="PF08385"/>
    </source>
</evidence>
<dbReference type="GO" id="GO:0045505">
    <property type="term" value="F:dynein intermediate chain binding"/>
    <property type="evidence" value="ECO:0007669"/>
    <property type="project" value="InterPro"/>
</dbReference>
<keyword evidence="2" id="KW-0378">Hydrolase</keyword>
<reference evidence="2 3" key="1">
    <citation type="journal article" date="2018" name="Sci. Rep.">
        <title>Genomic signatures of local adaptation to the degree of environmental predictability in rotifers.</title>
        <authorList>
            <person name="Franch-Gras L."/>
            <person name="Hahn C."/>
            <person name="Garcia-Roger E.M."/>
            <person name="Carmona M.J."/>
            <person name="Serra M."/>
            <person name="Gomez A."/>
        </authorList>
    </citation>
    <scope>NUCLEOTIDE SEQUENCE [LARGE SCALE GENOMIC DNA]</scope>
    <source>
        <strain evidence="2">HYR1</strain>
    </source>
</reference>
<name>A0A3M7QKH5_BRAPC</name>
<dbReference type="EC" id="3.6.1.15" evidence="2"/>
<dbReference type="InterPro" id="IPR013594">
    <property type="entry name" value="Dynein_heavy_tail"/>
</dbReference>
<comment type="caution">
    <text evidence="2">The sequence shown here is derived from an EMBL/GenBank/DDBJ whole genome shotgun (WGS) entry which is preliminary data.</text>
</comment>
<dbReference type="OrthoDB" id="286107at2759"/>
<dbReference type="InterPro" id="IPR026983">
    <property type="entry name" value="DHC"/>
</dbReference>
<gene>
    <name evidence="2" type="ORF">BpHYR1_000038</name>
</gene>
<dbReference type="GO" id="GO:0007018">
    <property type="term" value="P:microtubule-based movement"/>
    <property type="evidence" value="ECO:0007669"/>
    <property type="project" value="InterPro"/>
</dbReference>
<dbReference type="Pfam" id="PF08385">
    <property type="entry name" value="DHC_N1"/>
    <property type="match status" value="1"/>
</dbReference>
<dbReference type="Proteomes" id="UP000276133">
    <property type="component" value="Unassembled WGS sequence"/>
</dbReference>
<dbReference type="STRING" id="10195.A0A3M7QKH5"/>
<dbReference type="GO" id="GO:0017111">
    <property type="term" value="F:ribonucleoside triphosphate phosphatase activity"/>
    <property type="evidence" value="ECO:0007669"/>
    <property type="project" value="UniProtKB-EC"/>
</dbReference>
<feature type="domain" description="Dynein heavy chain tail" evidence="1">
    <location>
        <begin position="169"/>
        <end position="470"/>
    </location>
</feature>